<organism evidence="1 2">
    <name type="scientific">Zosterops lateralis melanops</name>
    <dbReference type="NCBI Taxonomy" id="1220523"/>
    <lineage>
        <taxon>Eukaryota</taxon>
        <taxon>Metazoa</taxon>
        <taxon>Chordata</taxon>
        <taxon>Craniata</taxon>
        <taxon>Vertebrata</taxon>
        <taxon>Euteleostomi</taxon>
        <taxon>Archelosauria</taxon>
        <taxon>Archosauria</taxon>
        <taxon>Dinosauria</taxon>
        <taxon>Saurischia</taxon>
        <taxon>Theropoda</taxon>
        <taxon>Coelurosauria</taxon>
        <taxon>Aves</taxon>
        <taxon>Neognathae</taxon>
        <taxon>Neoaves</taxon>
        <taxon>Telluraves</taxon>
        <taxon>Australaves</taxon>
        <taxon>Passeriformes</taxon>
        <taxon>Sylvioidea</taxon>
        <taxon>Zosteropidae</taxon>
        <taxon>Zosterops</taxon>
    </lineage>
</organism>
<dbReference type="Pfam" id="PF15679">
    <property type="entry name" value="DUF4665"/>
    <property type="match status" value="1"/>
</dbReference>
<dbReference type="Proteomes" id="UP000694401">
    <property type="component" value="Unassembled WGS sequence"/>
</dbReference>
<dbReference type="AlphaFoldDB" id="A0A8D2NT13"/>
<protein>
    <submittedName>
        <fullName evidence="1">Uncharacterized protein</fullName>
    </submittedName>
</protein>
<dbReference type="InterPro" id="IPR031389">
    <property type="entry name" value="RBIS"/>
</dbReference>
<keyword evidence="2" id="KW-1185">Reference proteome</keyword>
<sequence>MTYNSRPGLKERLRCPEITKMGQFHISAVFVKNIDACLFFLSQINIKNAEKVSTINKAFAEVQKEIRQLSKGTPAEPQKTQQVISLCKNLRMKRTCVFKAL</sequence>
<name>A0A8D2NT13_ZOSLA</name>
<dbReference type="PANTHER" id="PTHR35544:SF4">
    <property type="entry name" value="RIBOSOMAL BIOGENESIS FACTOR"/>
    <property type="match status" value="1"/>
</dbReference>
<accession>A0A8D2NT13</accession>
<proteinExistence type="predicted"/>
<dbReference type="GO" id="GO:0042254">
    <property type="term" value="P:ribosome biogenesis"/>
    <property type="evidence" value="ECO:0007669"/>
    <property type="project" value="InterPro"/>
</dbReference>
<evidence type="ECO:0000313" key="2">
    <source>
        <dbReference type="Proteomes" id="UP000694401"/>
    </source>
</evidence>
<dbReference type="PANTHER" id="PTHR35544">
    <property type="entry name" value="RIBOSOMAL BIOGENESIS FACTOR"/>
    <property type="match status" value="1"/>
</dbReference>
<reference evidence="1" key="1">
    <citation type="submission" date="2025-08" db="UniProtKB">
        <authorList>
            <consortium name="Ensembl"/>
        </authorList>
    </citation>
    <scope>IDENTIFICATION</scope>
</reference>
<dbReference type="Ensembl" id="ENSZLMT00000003716.1">
    <property type="protein sequence ID" value="ENSZLMP00000003593.1"/>
    <property type="gene ID" value="ENSZLMG00000002603.1"/>
</dbReference>
<reference evidence="1" key="2">
    <citation type="submission" date="2025-09" db="UniProtKB">
        <authorList>
            <consortium name="Ensembl"/>
        </authorList>
    </citation>
    <scope>IDENTIFICATION</scope>
</reference>
<dbReference type="GO" id="GO:0005730">
    <property type="term" value="C:nucleolus"/>
    <property type="evidence" value="ECO:0007669"/>
    <property type="project" value="TreeGrafter"/>
</dbReference>
<evidence type="ECO:0000313" key="1">
    <source>
        <dbReference type="Ensembl" id="ENSZLMP00000003593.1"/>
    </source>
</evidence>